<evidence type="ECO:0000256" key="3">
    <source>
        <dbReference type="ARBA" id="ARBA00023125"/>
    </source>
</evidence>
<feature type="domain" description="HTH gntR-type" evidence="5">
    <location>
        <begin position="2"/>
        <end position="70"/>
    </location>
</feature>
<dbReference type="GO" id="GO:0003700">
    <property type="term" value="F:DNA-binding transcription factor activity"/>
    <property type="evidence" value="ECO:0007669"/>
    <property type="project" value="InterPro"/>
</dbReference>
<evidence type="ECO:0000256" key="2">
    <source>
        <dbReference type="ARBA" id="ARBA00023015"/>
    </source>
</evidence>
<evidence type="ECO:0000259" key="5">
    <source>
        <dbReference type="PROSITE" id="PS50949"/>
    </source>
</evidence>
<dbReference type="PATRIC" id="fig|1423772.3.peg.2032"/>
<dbReference type="InterPro" id="IPR050679">
    <property type="entry name" value="Bact_HTH_transcr_reg"/>
</dbReference>
<dbReference type="Gene3D" id="1.10.10.10">
    <property type="entry name" value="Winged helix-like DNA-binding domain superfamily/Winged helix DNA-binding domain"/>
    <property type="match status" value="1"/>
</dbReference>
<dbReference type="Gene3D" id="3.40.1410.10">
    <property type="entry name" value="Chorismate lyase-like"/>
    <property type="match status" value="1"/>
</dbReference>
<protein>
    <submittedName>
        <fullName evidence="6">GntR family transcriptional regulator</fullName>
    </submittedName>
</protein>
<dbReference type="InterPro" id="IPR011663">
    <property type="entry name" value="UTRA"/>
</dbReference>
<organism evidence="6 7">
    <name type="scientific">Ligilactobacillus murinus DSM 20452 = NBRC 14221</name>
    <dbReference type="NCBI Taxonomy" id="1423772"/>
    <lineage>
        <taxon>Bacteria</taxon>
        <taxon>Bacillati</taxon>
        <taxon>Bacillota</taxon>
        <taxon>Bacilli</taxon>
        <taxon>Lactobacillales</taxon>
        <taxon>Lactobacillaceae</taxon>
        <taxon>Ligilactobacillus</taxon>
    </lineage>
</organism>
<dbReference type="SUPFAM" id="SSF46785">
    <property type="entry name" value="Winged helix' DNA-binding domain"/>
    <property type="match status" value="1"/>
</dbReference>
<comment type="caution">
    <text evidence="6">The sequence shown here is derived from an EMBL/GenBank/DDBJ whole genome shotgun (WGS) entry which is preliminary data.</text>
</comment>
<reference evidence="6 7" key="1">
    <citation type="journal article" date="2015" name="Genome Announc.">
        <title>Expanding the biotechnology potential of lactobacilli through comparative genomics of 213 strains and associated genera.</title>
        <authorList>
            <person name="Sun Z."/>
            <person name="Harris H.M."/>
            <person name="McCann A."/>
            <person name="Guo C."/>
            <person name="Argimon S."/>
            <person name="Zhang W."/>
            <person name="Yang X."/>
            <person name="Jeffery I.B."/>
            <person name="Cooney J.C."/>
            <person name="Kagawa T.F."/>
            <person name="Liu W."/>
            <person name="Song Y."/>
            <person name="Salvetti E."/>
            <person name="Wrobel A."/>
            <person name="Rasinkangas P."/>
            <person name="Parkhill J."/>
            <person name="Rea M.C."/>
            <person name="O'Sullivan O."/>
            <person name="Ritari J."/>
            <person name="Douillard F.P."/>
            <person name="Paul Ross R."/>
            <person name="Yang R."/>
            <person name="Briner A.E."/>
            <person name="Felis G.E."/>
            <person name="de Vos W.M."/>
            <person name="Barrangou R."/>
            <person name="Klaenhammer T.R."/>
            <person name="Caufield P.W."/>
            <person name="Cui Y."/>
            <person name="Zhang H."/>
            <person name="O'Toole P.W."/>
        </authorList>
    </citation>
    <scope>NUCLEOTIDE SEQUENCE [LARGE SCALE GENOMIC DNA]</scope>
    <source>
        <strain evidence="6 7">DSM 20452</strain>
    </source>
</reference>
<dbReference type="SMART" id="SM00866">
    <property type="entry name" value="UTRA"/>
    <property type="match status" value="1"/>
</dbReference>
<dbReference type="GO" id="GO:0045892">
    <property type="term" value="P:negative regulation of DNA-templated transcription"/>
    <property type="evidence" value="ECO:0007669"/>
    <property type="project" value="TreeGrafter"/>
</dbReference>
<keyword evidence="3" id="KW-0238">DNA-binding</keyword>
<evidence type="ECO:0000256" key="1">
    <source>
        <dbReference type="ARBA" id="ARBA00022491"/>
    </source>
</evidence>
<dbReference type="RefSeq" id="WP_056958672.1">
    <property type="nucleotide sequence ID" value="NZ_AYYN01000043.1"/>
</dbReference>
<evidence type="ECO:0000313" key="6">
    <source>
        <dbReference type="EMBL" id="KRM76211.1"/>
    </source>
</evidence>
<keyword evidence="2" id="KW-0805">Transcription regulation</keyword>
<dbReference type="PANTHER" id="PTHR44846:SF5">
    <property type="entry name" value="HTH-TYPE TRANSCRIPTIONAL REGULATOR GMUR"/>
    <property type="match status" value="1"/>
</dbReference>
<dbReference type="AlphaFoldDB" id="A0A0R2BL81"/>
<dbReference type="SUPFAM" id="SSF64288">
    <property type="entry name" value="Chorismate lyase-like"/>
    <property type="match status" value="1"/>
</dbReference>
<evidence type="ECO:0000313" key="7">
    <source>
        <dbReference type="Proteomes" id="UP000051612"/>
    </source>
</evidence>
<dbReference type="FunFam" id="3.40.1410.10:FF:000008">
    <property type="entry name" value="Transcriptional regulator, GntR family"/>
    <property type="match status" value="1"/>
</dbReference>
<keyword evidence="1" id="KW-0678">Repressor</keyword>
<accession>A0A0R2BL81</accession>
<dbReference type="GO" id="GO:0003677">
    <property type="term" value="F:DNA binding"/>
    <property type="evidence" value="ECO:0007669"/>
    <property type="project" value="UniProtKB-KW"/>
</dbReference>
<keyword evidence="4" id="KW-0804">Transcription</keyword>
<dbReference type="FunFam" id="1.10.10.10:FF:000079">
    <property type="entry name" value="GntR family transcriptional regulator"/>
    <property type="match status" value="1"/>
</dbReference>
<gene>
    <name evidence="6" type="ORF">FC48_GL001901</name>
</gene>
<dbReference type="PROSITE" id="PS50949">
    <property type="entry name" value="HTH_GNTR"/>
    <property type="match status" value="1"/>
</dbReference>
<dbReference type="InterPro" id="IPR028978">
    <property type="entry name" value="Chorismate_lyase_/UTRA_dom_sf"/>
</dbReference>
<dbReference type="EMBL" id="AYYN01000043">
    <property type="protein sequence ID" value="KRM76211.1"/>
    <property type="molecule type" value="Genomic_DNA"/>
</dbReference>
<dbReference type="Proteomes" id="UP000051612">
    <property type="component" value="Unassembled WGS sequence"/>
</dbReference>
<name>A0A0R2BL81_9LACO</name>
<dbReference type="InterPro" id="IPR036390">
    <property type="entry name" value="WH_DNA-bd_sf"/>
</dbReference>
<dbReference type="InterPro" id="IPR036388">
    <property type="entry name" value="WH-like_DNA-bd_sf"/>
</dbReference>
<sequence>MEPKYKQILKTVKKQIIDGKYPAGSMIPDQNTLARDFKTSRMTVKKALDMLAVEGFIYSKRGAGTFVKKNALAQKDALPVDSYGGLSSQFSKARVKSKPIVFDVTFPTPEVKERLELKQNEPVYEILRLRFVDNEPYALEHTFMPISLVPNLSQEVLFDSIYAYLTKEIHLEIGGAFRKISAEKASKNDLKYLASAETDPILQVEQVVYLQDGRPFEYSISRHPYNGKHAYTIFDRKN</sequence>
<dbReference type="Pfam" id="PF00392">
    <property type="entry name" value="GntR"/>
    <property type="match status" value="1"/>
</dbReference>
<dbReference type="SMART" id="SM00345">
    <property type="entry name" value="HTH_GNTR"/>
    <property type="match status" value="1"/>
</dbReference>
<dbReference type="CDD" id="cd07377">
    <property type="entry name" value="WHTH_GntR"/>
    <property type="match status" value="1"/>
</dbReference>
<dbReference type="PANTHER" id="PTHR44846">
    <property type="entry name" value="MANNOSYL-D-GLYCERATE TRANSPORT/METABOLISM SYSTEM REPRESSOR MNGR-RELATED"/>
    <property type="match status" value="1"/>
</dbReference>
<dbReference type="PRINTS" id="PR00035">
    <property type="entry name" value="HTHGNTR"/>
</dbReference>
<dbReference type="Pfam" id="PF07702">
    <property type="entry name" value="UTRA"/>
    <property type="match status" value="1"/>
</dbReference>
<dbReference type="InterPro" id="IPR000524">
    <property type="entry name" value="Tscrpt_reg_HTH_GntR"/>
</dbReference>
<proteinExistence type="predicted"/>
<evidence type="ECO:0000256" key="4">
    <source>
        <dbReference type="ARBA" id="ARBA00023163"/>
    </source>
</evidence>